<dbReference type="GO" id="GO:0032543">
    <property type="term" value="P:mitochondrial translation"/>
    <property type="evidence" value="ECO:0007669"/>
    <property type="project" value="TreeGrafter"/>
</dbReference>
<comment type="similarity">
    <text evidence="1">Belongs to the universal ribosomal protein uL2 family.</text>
</comment>
<sequence>MSSLARAIQKFSLLDLKASSPIISSVRYKAKIVEKPPIGGGHCYRRIVHYPEEYTVKPLNTTNLGGRDPVTGRLAVKGIGGGIKHKYHWIDWKRVGPTEEGKVQEEKVIKIIKDGNRTAFVALVAYEDKLKYILATVNMKPGDIIKTSCYIPRNPVRANEGDAYPLGALPLGTQIHNIEKYPGKGGSLIHSAGTFATILKKAPNDRVIVKLPSKREFSLPAICMCTVGRLSNVEHSSTPLGTPQKNRELGNRPRSGLWQRKTGYHGRKIRRLPPVQEITSTSPDDNETIVLSTSKSFGYKPKIQFCY</sequence>
<dbReference type="Proteomes" id="UP001153712">
    <property type="component" value="Chromosome 1"/>
</dbReference>
<accession>A0A9N9XJ75</accession>
<dbReference type="Pfam" id="PF00181">
    <property type="entry name" value="Ribosomal_L2_N"/>
    <property type="match status" value="1"/>
</dbReference>
<feature type="compositionally biased region" description="Polar residues" evidence="4">
    <location>
        <begin position="234"/>
        <end position="244"/>
    </location>
</feature>
<evidence type="ECO:0000313" key="7">
    <source>
        <dbReference type="EMBL" id="CAG9853788.1"/>
    </source>
</evidence>
<keyword evidence="2" id="KW-0689">Ribosomal protein</keyword>
<gene>
    <name evidence="7" type="ORF">PHYEVI_LOCUS259</name>
</gene>
<dbReference type="InterPro" id="IPR022666">
    <property type="entry name" value="Ribosomal_uL2_RNA-bd_dom"/>
</dbReference>
<dbReference type="Gene3D" id="2.40.50.140">
    <property type="entry name" value="Nucleic acid-binding proteins"/>
    <property type="match status" value="1"/>
</dbReference>
<evidence type="ECO:0000256" key="1">
    <source>
        <dbReference type="ARBA" id="ARBA00005636"/>
    </source>
</evidence>
<evidence type="ECO:0000259" key="6">
    <source>
        <dbReference type="SMART" id="SM01383"/>
    </source>
</evidence>
<dbReference type="SMART" id="SM01383">
    <property type="entry name" value="Ribosomal_L2"/>
    <property type="match status" value="1"/>
</dbReference>
<dbReference type="SUPFAM" id="SSF50249">
    <property type="entry name" value="Nucleic acid-binding proteins"/>
    <property type="match status" value="1"/>
</dbReference>
<keyword evidence="8" id="KW-1185">Reference proteome</keyword>
<feature type="domain" description="Large ribosomal subunit protein uL2 C-terminal" evidence="5">
    <location>
        <begin position="158"/>
        <end position="273"/>
    </location>
</feature>
<keyword evidence="3" id="KW-0687">Ribonucleoprotein</keyword>
<dbReference type="InterPro" id="IPR022669">
    <property type="entry name" value="Ribosomal_uL2_C"/>
</dbReference>
<dbReference type="InterPro" id="IPR002171">
    <property type="entry name" value="Ribosomal_uL2"/>
</dbReference>
<organism evidence="7 8">
    <name type="scientific">Phyllotreta striolata</name>
    <name type="common">Striped flea beetle</name>
    <name type="synonym">Crioceris striolata</name>
    <dbReference type="NCBI Taxonomy" id="444603"/>
    <lineage>
        <taxon>Eukaryota</taxon>
        <taxon>Metazoa</taxon>
        <taxon>Ecdysozoa</taxon>
        <taxon>Arthropoda</taxon>
        <taxon>Hexapoda</taxon>
        <taxon>Insecta</taxon>
        <taxon>Pterygota</taxon>
        <taxon>Neoptera</taxon>
        <taxon>Endopterygota</taxon>
        <taxon>Coleoptera</taxon>
        <taxon>Polyphaga</taxon>
        <taxon>Cucujiformia</taxon>
        <taxon>Chrysomeloidea</taxon>
        <taxon>Chrysomelidae</taxon>
        <taxon>Galerucinae</taxon>
        <taxon>Alticini</taxon>
        <taxon>Phyllotreta</taxon>
    </lineage>
</organism>
<dbReference type="GO" id="GO:0005762">
    <property type="term" value="C:mitochondrial large ribosomal subunit"/>
    <property type="evidence" value="ECO:0007669"/>
    <property type="project" value="TreeGrafter"/>
</dbReference>
<dbReference type="PANTHER" id="PTHR13691">
    <property type="entry name" value="RIBOSOMAL PROTEIN L2"/>
    <property type="match status" value="1"/>
</dbReference>
<feature type="region of interest" description="Disordered" evidence="4">
    <location>
        <begin position="234"/>
        <end position="259"/>
    </location>
</feature>
<proteinExistence type="inferred from homology"/>
<evidence type="ECO:0000256" key="3">
    <source>
        <dbReference type="ARBA" id="ARBA00023274"/>
    </source>
</evidence>
<dbReference type="InterPro" id="IPR012340">
    <property type="entry name" value="NA-bd_OB-fold"/>
</dbReference>
<dbReference type="Gene3D" id="2.30.30.30">
    <property type="match status" value="1"/>
</dbReference>
<dbReference type="PANTHER" id="PTHR13691:SF73">
    <property type="entry name" value="LARGE RIBOSOMAL SUBUNIT PROTEIN UL2M"/>
    <property type="match status" value="1"/>
</dbReference>
<reference evidence="7" key="1">
    <citation type="submission" date="2022-01" db="EMBL/GenBank/DDBJ databases">
        <authorList>
            <person name="King R."/>
        </authorList>
    </citation>
    <scope>NUCLEOTIDE SEQUENCE</scope>
</reference>
<evidence type="ECO:0000256" key="2">
    <source>
        <dbReference type="ARBA" id="ARBA00022980"/>
    </source>
</evidence>
<dbReference type="GO" id="GO:0003723">
    <property type="term" value="F:RNA binding"/>
    <property type="evidence" value="ECO:0007669"/>
    <property type="project" value="TreeGrafter"/>
</dbReference>
<feature type="domain" description="Large ribosomal subunit protein uL2 RNA-binding" evidence="6">
    <location>
        <begin position="66"/>
        <end position="147"/>
    </location>
</feature>
<dbReference type="OrthoDB" id="268576at2759"/>
<dbReference type="GO" id="GO:0003735">
    <property type="term" value="F:structural constituent of ribosome"/>
    <property type="evidence" value="ECO:0007669"/>
    <property type="project" value="InterPro"/>
</dbReference>
<dbReference type="SUPFAM" id="SSF50104">
    <property type="entry name" value="Translation proteins SH3-like domain"/>
    <property type="match status" value="1"/>
</dbReference>
<dbReference type="InterPro" id="IPR008991">
    <property type="entry name" value="Translation_prot_SH3-like_sf"/>
</dbReference>
<evidence type="ECO:0000313" key="8">
    <source>
        <dbReference type="Proteomes" id="UP001153712"/>
    </source>
</evidence>
<dbReference type="Pfam" id="PF03947">
    <property type="entry name" value="Ribosomal_L2_C"/>
    <property type="match status" value="1"/>
</dbReference>
<dbReference type="SMART" id="SM01382">
    <property type="entry name" value="Ribosomal_L2_C"/>
    <property type="match status" value="1"/>
</dbReference>
<evidence type="ECO:0008006" key="9">
    <source>
        <dbReference type="Google" id="ProtNLM"/>
    </source>
</evidence>
<dbReference type="EMBL" id="OU900094">
    <property type="protein sequence ID" value="CAG9853788.1"/>
    <property type="molecule type" value="Genomic_DNA"/>
</dbReference>
<dbReference type="FunFam" id="2.30.30.30:FF:000048">
    <property type="entry name" value="Mitochondrial ribosomal protein L2"/>
    <property type="match status" value="1"/>
</dbReference>
<evidence type="ECO:0000256" key="4">
    <source>
        <dbReference type="SAM" id="MobiDB-lite"/>
    </source>
</evidence>
<protein>
    <recommendedName>
        <fullName evidence="9">Ribosomal protein L2</fullName>
    </recommendedName>
</protein>
<evidence type="ECO:0000259" key="5">
    <source>
        <dbReference type="SMART" id="SM01382"/>
    </source>
</evidence>
<dbReference type="InterPro" id="IPR014722">
    <property type="entry name" value="Rib_uL2_dom2"/>
</dbReference>
<dbReference type="AlphaFoldDB" id="A0A9N9XJ75"/>
<name>A0A9N9XJ75_PHYSR</name>